<accession>A0A1M6GSZ5</accession>
<dbReference type="Proteomes" id="UP000183994">
    <property type="component" value="Unassembled WGS sequence"/>
</dbReference>
<keyword evidence="1" id="KW-1133">Transmembrane helix</keyword>
<dbReference type="AlphaFoldDB" id="A0A1M6GSZ5"/>
<dbReference type="OrthoDB" id="7553811at2"/>
<proteinExistence type="predicted"/>
<sequence>MTRPFARIGVVGVLVVVMSTALLFVFPTKAPGMPDGFATPIIAFEFAQCARDVQTLFGPAGSPEREAMVRSMDLGNMLDYVYMVLYSAFIALFSMKIAKRTGQKIFYVPAGLAALALLGDALENLRLFAIAGGLETMEIEADLAVLHVLTWIKWASLSMAFLFLAPYFLKGGKFAATIGVICAFCPVLGLIAFFKPGAFCEMFSVSVALLFLLTIIYSLIYKEKRSLRDVMEAAAGE</sequence>
<dbReference type="STRING" id="1121393.SAMN02745216_01098"/>
<protein>
    <recommendedName>
        <fullName evidence="4">DUF4386 domain-containing protein</fullName>
    </recommendedName>
</protein>
<keyword evidence="1" id="KW-0812">Transmembrane</keyword>
<dbReference type="EMBL" id="FQZU01000004">
    <property type="protein sequence ID" value="SHJ13056.1"/>
    <property type="molecule type" value="Genomic_DNA"/>
</dbReference>
<reference evidence="3" key="1">
    <citation type="submission" date="2016-11" db="EMBL/GenBank/DDBJ databases">
        <authorList>
            <person name="Varghese N."/>
            <person name="Submissions S."/>
        </authorList>
    </citation>
    <scope>NUCLEOTIDE SEQUENCE [LARGE SCALE GENOMIC DNA]</scope>
    <source>
        <strain evidence="3">DSM 16219</strain>
    </source>
</reference>
<name>A0A1M6GSZ5_9BACT</name>
<gene>
    <name evidence="2" type="ORF">SAMN02745216_01098</name>
</gene>
<feature type="transmembrane region" description="Helical" evidence="1">
    <location>
        <begin position="5"/>
        <end position="26"/>
    </location>
</feature>
<feature type="transmembrane region" description="Helical" evidence="1">
    <location>
        <begin position="176"/>
        <end position="196"/>
    </location>
</feature>
<feature type="transmembrane region" description="Helical" evidence="1">
    <location>
        <begin position="151"/>
        <end position="169"/>
    </location>
</feature>
<evidence type="ECO:0000313" key="3">
    <source>
        <dbReference type="Proteomes" id="UP000183994"/>
    </source>
</evidence>
<feature type="transmembrane region" description="Helical" evidence="1">
    <location>
        <begin position="80"/>
        <end position="98"/>
    </location>
</feature>
<organism evidence="2 3">
    <name type="scientific">Desulfatibacillum alkenivorans DSM 16219</name>
    <dbReference type="NCBI Taxonomy" id="1121393"/>
    <lineage>
        <taxon>Bacteria</taxon>
        <taxon>Pseudomonadati</taxon>
        <taxon>Thermodesulfobacteriota</taxon>
        <taxon>Desulfobacteria</taxon>
        <taxon>Desulfobacterales</taxon>
        <taxon>Desulfatibacillaceae</taxon>
        <taxon>Desulfatibacillum</taxon>
    </lineage>
</organism>
<keyword evidence="3" id="KW-1185">Reference proteome</keyword>
<evidence type="ECO:0008006" key="4">
    <source>
        <dbReference type="Google" id="ProtNLM"/>
    </source>
</evidence>
<feature type="transmembrane region" description="Helical" evidence="1">
    <location>
        <begin position="202"/>
        <end position="221"/>
    </location>
</feature>
<evidence type="ECO:0000313" key="2">
    <source>
        <dbReference type="EMBL" id="SHJ13056.1"/>
    </source>
</evidence>
<dbReference type="RefSeq" id="WP_073473757.1">
    <property type="nucleotide sequence ID" value="NZ_FQZU01000004.1"/>
</dbReference>
<keyword evidence="1" id="KW-0472">Membrane</keyword>
<feature type="transmembrane region" description="Helical" evidence="1">
    <location>
        <begin position="105"/>
        <end position="131"/>
    </location>
</feature>
<evidence type="ECO:0000256" key="1">
    <source>
        <dbReference type="SAM" id="Phobius"/>
    </source>
</evidence>